<name>A0A8T0NNC0_PANVG</name>
<proteinExistence type="predicted"/>
<dbReference type="PANTHER" id="PTHR47853:SF1">
    <property type="entry name" value="EXPRESSED PROTEIN"/>
    <property type="match status" value="1"/>
</dbReference>
<organism evidence="4 5">
    <name type="scientific">Panicum virgatum</name>
    <name type="common">Blackwell switchgrass</name>
    <dbReference type="NCBI Taxonomy" id="38727"/>
    <lineage>
        <taxon>Eukaryota</taxon>
        <taxon>Viridiplantae</taxon>
        <taxon>Streptophyta</taxon>
        <taxon>Embryophyta</taxon>
        <taxon>Tracheophyta</taxon>
        <taxon>Spermatophyta</taxon>
        <taxon>Magnoliopsida</taxon>
        <taxon>Liliopsida</taxon>
        <taxon>Poales</taxon>
        <taxon>Poaceae</taxon>
        <taxon>PACMAD clade</taxon>
        <taxon>Panicoideae</taxon>
        <taxon>Panicodae</taxon>
        <taxon>Paniceae</taxon>
        <taxon>Panicinae</taxon>
        <taxon>Panicum</taxon>
        <taxon>Panicum sect. Hiantes</taxon>
    </lineage>
</organism>
<feature type="region of interest" description="Disordered" evidence="1">
    <location>
        <begin position="145"/>
        <end position="172"/>
    </location>
</feature>
<feature type="domain" description="TFIIS N-terminal" evidence="3">
    <location>
        <begin position="82"/>
        <end position="123"/>
    </location>
</feature>
<reference evidence="4" key="1">
    <citation type="submission" date="2020-05" db="EMBL/GenBank/DDBJ databases">
        <title>WGS assembly of Panicum virgatum.</title>
        <authorList>
            <person name="Lovell J.T."/>
            <person name="Jenkins J."/>
            <person name="Shu S."/>
            <person name="Juenger T.E."/>
            <person name="Schmutz J."/>
        </authorList>
    </citation>
    <scope>NUCLEOTIDE SEQUENCE</scope>
    <source>
        <strain evidence="4">AP13</strain>
    </source>
</reference>
<evidence type="ECO:0000313" key="4">
    <source>
        <dbReference type="EMBL" id="KAG2550967.1"/>
    </source>
</evidence>
<sequence length="255" mass="27587">MDGQSPLRRWKPFFAAFGLVDAAIEAAAGPALCRDELRSARGDVVELLCGVPAGAAGEELCAVLDGFMAESLLTLRAVPAEAVPRALASSAGLAEAVASLRRHQSARVSALARDVVRGWSAAVEADVARTSAAVRKLDDLCRAKASDASRPLSSKTKPRTEEKAKAAAAAAVPVSLPKTAPPSEEKMEATKRKHREGYWEVEEAKRQRKVKEIKPPKMLEQRQRKMHPILRERSKARCGNSTAVRRCLVSSFERV</sequence>
<dbReference type="EMBL" id="CM029053">
    <property type="protein sequence ID" value="KAG2550967.1"/>
    <property type="molecule type" value="Genomic_DNA"/>
</dbReference>
<keyword evidence="5" id="KW-1185">Reference proteome</keyword>
<comment type="caution">
    <text evidence="4">The sequence shown here is derived from an EMBL/GenBank/DDBJ whole genome shotgun (WGS) entry which is preliminary data.</text>
</comment>
<dbReference type="Pfam" id="PF08711">
    <property type="entry name" value="Med26"/>
    <property type="match status" value="1"/>
</dbReference>
<evidence type="ECO:0000313" key="5">
    <source>
        <dbReference type="Proteomes" id="UP000823388"/>
    </source>
</evidence>
<evidence type="ECO:0000259" key="3">
    <source>
        <dbReference type="Pfam" id="PF08711"/>
    </source>
</evidence>
<keyword evidence="2" id="KW-0732">Signal</keyword>
<dbReference type="Proteomes" id="UP000823388">
    <property type="component" value="Chromosome 9K"/>
</dbReference>
<dbReference type="PANTHER" id="PTHR47853">
    <property type="entry name" value="EXPRESSED PROTEIN"/>
    <property type="match status" value="1"/>
</dbReference>
<protein>
    <recommendedName>
        <fullName evidence="3">TFIIS N-terminal domain-containing protein</fullName>
    </recommendedName>
</protein>
<evidence type="ECO:0000256" key="1">
    <source>
        <dbReference type="SAM" id="MobiDB-lite"/>
    </source>
</evidence>
<dbReference type="InterPro" id="IPR017923">
    <property type="entry name" value="TFIIS_N"/>
</dbReference>
<evidence type="ECO:0000256" key="2">
    <source>
        <dbReference type="SAM" id="SignalP"/>
    </source>
</evidence>
<gene>
    <name evidence="4" type="ORF">PVAP13_9KG349083</name>
</gene>
<feature type="signal peptide" evidence="2">
    <location>
        <begin position="1"/>
        <end position="22"/>
    </location>
</feature>
<dbReference type="AlphaFoldDB" id="A0A8T0NNC0"/>
<accession>A0A8T0NNC0</accession>
<feature type="chain" id="PRO_5035772269" description="TFIIS N-terminal domain-containing protein" evidence="2">
    <location>
        <begin position="23"/>
        <end position="255"/>
    </location>
</feature>